<feature type="region of interest" description="Disordered" evidence="1">
    <location>
        <begin position="136"/>
        <end position="170"/>
    </location>
</feature>
<accession>A0A2I0A9M8</accession>
<feature type="compositionally biased region" description="Basic and acidic residues" evidence="1">
    <location>
        <begin position="158"/>
        <end position="170"/>
    </location>
</feature>
<keyword evidence="3" id="KW-1185">Reference proteome</keyword>
<dbReference type="AlphaFoldDB" id="A0A2I0A9M8"/>
<evidence type="ECO:0000313" key="3">
    <source>
        <dbReference type="Proteomes" id="UP000236161"/>
    </source>
</evidence>
<evidence type="ECO:0000256" key="1">
    <source>
        <dbReference type="SAM" id="MobiDB-lite"/>
    </source>
</evidence>
<organism evidence="2 3">
    <name type="scientific">Apostasia shenzhenica</name>
    <dbReference type="NCBI Taxonomy" id="1088818"/>
    <lineage>
        <taxon>Eukaryota</taxon>
        <taxon>Viridiplantae</taxon>
        <taxon>Streptophyta</taxon>
        <taxon>Embryophyta</taxon>
        <taxon>Tracheophyta</taxon>
        <taxon>Spermatophyta</taxon>
        <taxon>Magnoliopsida</taxon>
        <taxon>Liliopsida</taxon>
        <taxon>Asparagales</taxon>
        <taxon>Orchidaceae</taxon>
        <taxon>Apostasioideae</taxon>
        <taxon>Apostasia</taxon>
    </lineage>
</organism>
<dbReference type="Proteomes" id="UP000236161">
    <property type="component" value="Unassembled WGS sequence"/>
</dbReference>
<protein>
    <submittedName>
        <fullName evidence="2">Uncharacterized protein</fullName>
    </submittedName>
</protein>
<proteinExistence type="predicted"/>
<dbReference type="EMBL" id="KZ452008">
    <property type="protein sequence ID" value="PKA52231.1"/>
    <property type="molecule type" value="Genomic_DNA"/>
</dbReference>
<evidence type="ECO:0000313" key="2">
    <source>
        <dbReference type="EMBL" id="PKA52231.1"/>
    </source>
</evidence>
<gene>
    <name evidence="2" type="ORF">AXF42_Ash010127</name>
</gene>
<name>A0A2I0A9M8_9ASPA</name>
<reference evidence="2 3" key="1">
    <citation type="journal article" date="2017" name="Nature">
        <title>The Apostasia genome and the evolution of orchids.</title>
        <authorList>
            <person name="Zhang G.Q."/>
            <person name="Liu K.W."/>
            <person name="Li Z."/>
            <person name="Lohaus R."/>
            <person name="Hsiao Y.Y."/>
            <person name="Niu S.C."/>
            <person name="Wang J.Y."/>
            <person name="Lin Y.C."/>
            <person name="Xu Q."/>
            <person name="Chen L.J."/>
            <person name="Yoshida K."/>
            <person name="Fujiwara S."/>
            <person name="Wang Z.W."/>
            <person name="Zhang Y.Q."/>
            <person name="Mitsuda N."/>
            <person name="Wang M."/>
            <person name="Liu G.H."/>
            <person name="Pecoraro L."/>
            <person name="Huang H.X."/>
            <person name="Xiao X.J."/>
            <person name="Lin M."/>
            <person name="Wu X.Y."/>
            <person name="Wu W.L."/>
            <person name="Chen Y.Y."/>
            <person name="Chang S.B."/>
            <person name="Sakamoto S."/>
            <person name="Ohme-Takagi M."/>
            <person name="Yagi M."/>
            <person name="Zeng S.J."/>
            <person name="Shen C.Y."/>
            <person name="Yeh C.M."/>
            <person name="Luo Y.B."/>
            <person name="Tsai W.C."/>
            <person name="Van de Peer Y."/>
            <person name="Liu Z.J."/>
        </authorList>
    </citation>
    <scope>NUCLEOTIDE SEQUENCE [LARGE SCALE GENOMIC DNA]</scope>
    <source>
        <strain evidence="3">cv. Shenzhen</strain>
        <tissue evidence="2">Stem</tissue>
    </source>
</reference>
<sequence length="170" mass="19390">MRRGRRAALICPVPACMHARTDNIAWWKPDRWGFRERRETNGQEGVGRPRRRLFFSQQLSLFYSPLPRFPGHKEAHRLAGQAAAQPHLPQWGTVLRPQRAAVSDFLAPLCASNDRKQLHSASSWWATVEKYYTQSNLAPPSPHPQLPDPRRGGLAGKIAEEREHHSEFTG</sequence>